<keyword evidence="2" id="KW-1185">Reference proteome</keyword>
<evidence type="ECO:0000313" key="1">
    <source>
        <dbReference type="EMBL" id="SHM62423.1"/>
    </source>
</evidence>
<evidence type="ECO:0008006" key="3">
    <source>
        <dbReference type="Google" id="ProtNLM"/>
    </source>
</evidence>
<organism evidence="1 2">
    <name type="scientific">Anaerosporobacter mobilis DSM 15930</name>
    <dbReference type="NCBI Taxonomy" id="1120996"/>
    <lineage>
        <taxon>Bacteria</taxon>
        <taxon>Bacillati</taxon>
        <taxon>Bacillota</taxon>
        <taxon>Clostridia</taxon>
        <taxon>Lachnospirales</taxon>
        <taxon>Lachnospiraceae</taxon>
        <taxon>Anaerosporobacter</taxon>
    </lineage>
</organism>
<name>A0A1M7KBP4_9FIRM</name>
<dbReference type="RefSeq" id="WP_073288437.1">
    <property type="nucleotide sequence ID" value="NZ_FRCP01000013.1"/>
</dbReference>
<dbReference type="Proteomes" id="UP000184038">
    <property type="component" value="Unassembled WGS sequence"/>
</dbReference>
<evidence type="ECO:0000313" key="2">
    <source>
        <dbReference type="Proteomes" id="UP000184038"/>
    </source>
</evidence>
<protein>
    <recommendedName>
        <fullName evidence="3">DUF4179 domain-containing protein</fullName>
    </recommendedName>
</protein>
<accession>A0A1M7KBP4</accession>
<gene>
    <name evidence="1" type="ORF">SAMN02746066_02641</name>
</gene>
<reference evidence="1 2" key="1">
    <citation type="submission" date="2016-11" db="EMBL/GenBank/DDBJ databases">
        <authorList>
            <person name="Jaros S."/>
            <person name="Januszkiewicz K."/>
            <person name="Wedrychowicz H."/>
        </authorList>
    </citation>
    <scope>NUCLEOTIDE SEQUENCE [LARGE SCALE GENOMIC DNA]</scope>
    <source>
        <strain evidence="1 2">DSM 15930</strain>
    </source>
</reference>
<dbReference type="OrthoDB" id="1705981at2"/>
<sequence length="386" mass="42754">MKEDKQINMLLKQVLSVTKEPDDLLNQTIISKAKERNAMSKKKRMPMVAAAALTILALSGTALAASRFLGTEKVAEKFEDYKLADAFKGKDAVSINKTVQSDQYDITLLGIVSGTEISDYIATGDEEILSDRTYAVVAIANTDGTPMPSTSDENYGQEPFFVSPLIKGLKPWQYNIATMNGGYQDFVEDGILYRLMECNNVEMFADRGIYLCVSDTTFYSVDAYDYDELTGEITPNSEYEGINVLFDLPIDISKANREKADVYISEMETEEDEDSKEDEINESVDASALKNAEGDVEERVAAGTLLKDSVMELTADVDGAATYTYEAKDGSGVNLYVILEDIFAGIEEGFSPQTVEINGDEESVQYIVAYRKDADGKMYGMMYQFQ</sequence>
<dbReference type="EMBL" id="FRCP01000013">
    <property type="protein sequence ID" value="SHM62423.1"/>
    <property type="molecule type" value="Genomic_DNA"/>
</dbReference>
<proteinExistence type="predicted"/>
<dbReference type="AlphaFoldDB" id="A0A1M7KBP4"/>
<dbReference type="STRING" id="1120996.SAMN02746066_02641"/>